<keyword evidence="1" id="KW-0808">Transferase</keyword>
<feature type="transmembrane region" description="Helical" evidence="4">
    <location>
        <begin position="181"/>
        <end position="207"/>
    </location>
</feature>
<evidence type="ECO:0000256" key="2">
    <source>
        <dbReference type="ARBA" id="ARBA00022777"/>
    </source>
</evidence>
<feature type="transmembrane region" description="Helical" evidence="4">
    <location>
        <begin position="57"/>
        <end position="77"/>
    </location>
</feature>
<proteinExistence type="predicted"/>
<keyword evidence="4" id="KW-0812">Transmembrane</keyword>
<dbReference type="PANTHER" id="PTHR24421:SF61">
    <property type="entry name" value="OXYGEN SENSOR HISTIDINE KINASE NREB"/>
    <property type="match status" value="1"/>
</dbReference>
<sequence length="407" mass="43746">MIDAMTMNKNYSHLRAPGVIERPPLVRRSPRVVAGVARGLSVHLGGSVVAWRWTFVLAIPFFGAGLFAYMILAVLMPKDPGLSGYQRRLAPKLELEQKIDNPARKPLILTALILLASAIGIVLVSSGYGSNLIPFLIVLAGAGIAWSHPISSDSAPIGWTITGALIAVSGALTLTSTQYGFYQTVASLGVGLAVLIALAVVIVPVLLHNRTQLQDIYVQRIREAERADIAAHLHDSVLQTLALIRSRADSPDEVASLARAQERDLRRYLYSDRADAGTSVADDISRIAADIDQRFHTEIDVVITGDAVPSARTHALLGASREALTNAAKHAPGKISLFAQLGEEVCEVFVRDRGPGFDVDSIPADRAGIRDSIRGRIAKVNGEVEIRSPLPSGGSEIRMRVVKEDKS</sequence>
<evidence type="ECO:0000259" key="5">
    <source>
        <dbReference type="Pfam" id="PF04024"/>
    </source>
</evidence>
<keyword evidence="2 6" id="KW-0418">Kinase</keyword>
<feature type="domain" description="Phage shock protein PspC N-terminal" evidence="5">
    <location>
        <begin position="25"/>
        <end position="78"/>
    </location>
</feature>
<dbReference type="InterPro" id="IPR036890">
    <property type="entry name" value="HATPase_C_sf"/>
</dbReference>
<keyword evidence="4" id="KW-0472">Membrane</keyword>
<keyword evidence="4" id="KW-1133">Transmembrane helix</keyword>
<evidence type="ECO:0000256" key="1">
    <source>
        <dbReference type="ARBA" id="ARBA00022679"/>
    </source>
</evidence>
<dbReference type="GO" id="GO:0016301">
    <property type="term" value="F:kinase activity"/>
    <property type="evidence" value="ECO:0007669"/>
    <property type="project" value="UniProtKB-KW"/>
</dbReference>
<reference evidence="7" key="1">
    <citation type="submission" date="2016-10" db="EMBL/GenBank/DDBJ databases">
        <authorList>
            <person name="Varghese N."/>
            <person name="Submissions S."/>
        </authorList>
    </citation>
    <scope>NUCLEOTIDE SEQUENCE [LARGE SCALE GENOMIC DNA]</scope>
    <source>
        <strain evidence="7">DSM 10002</strain>
    </source>
</reference>
<dbReference type="AlphaFoldDB" id="A0A1H2LFQ0"/>
<organism evidence="6 7">
    <name type="scientific">Arcanobacterium phocae</name>
    <dbReference type="NCBI Taxonomy" id="131112"/>
    <lineage>
        <taxon>Bacteria</taxon>
        <taxon>Bacillati</taxon>
        <taxon>Actinomycetota</taxon>
        <taxon>Actinomycetes</taxon>
        <taxon>Actinomycetales</taxon>
        <taxon>Actinomycetaceae</taxon>
        <taxon>Arcanobacterium</taxon>
    </lineage>
</organism>
<keyword evidence="7" id="KW-1185">Reference proteome</keyword>
<feature type="transmembrane region" description="Helical" evidence="4">
    <location>
        <begin position="157"/>
        <end position="175"/>
    </location>
</feature>
<dbReference type="Gene3D" id="3.30.565.10">
    <property type="entry name" value="Histidine kinase-like ATPase, C-terminal domain"/>
    <property type="match status" value="1"/>
</dbReference>
<evidence type="ECO:0000313" key="6">
    <source>
        <dbReference type="EMBL" id="SDU79654.1"/>
    </source>
</evidence>
<dbReference type="InterPro" id="IPR050482">
    <property type="entry name" value="Sensor_HK_TwoCompSys"/>
</dbReference>
<dbReference type="SUPFAM" id="SSF55874">
    <property type="entry name" value="ATPase domain of HSP90 chaperone/DNA topoisomerase II/histidine kinase"/>
    <property type="match status" value="1"/>
</dbReference>
<feature type="transmembrane region" description="Helical" evidence="4">
    <location>
        <begin position="107"/>
        <end position="126"/>
    </location>
</feature>
<evidence type="ECO:0000256" key="3">
    <source>
        <dbReference type="ARBA" id="ARBA00023012"/>
    </source>
</evidence>
<gene>
    <name evidence="6" type="ORF">SAMN04489737_0957</name>
</gene>
<name>A0A1H2LFQ0_9ACTO</name>
<dbReference type="EMBL" id="LT629804">
    <property type="protein sequence ID" value="SDU79654.1"/>
    <property type="molecule type" value="Genomic_DNA"/>
</dbReference>
<dbReference type="InterPro" id="IPR007168">
    <property type="entry name" value="Phageshock_PspC_N"/>
</dbReference>
<evidence type="ECO:0000256" key="4">
    <source>
        <dbReference type="SAM" id="Phobius"/>
    </source>
</evidence>
<protein>
    <submittedName>
        <fullName evidence="6">Signal transduction histidine kinase</fullName>
    </submittedName>
</protein>
<dbReference type="Pfam" id="PF04024">
    <property type="entry name" value="PspC"/>
    <property type="match status" value="1"/>
</dbReference>
<evidence type="ECO:0000313" key="7">
    <source>
        <dbReference type="Proteomes" id="UP000214355"/>
    </source>
</evidence>
<dbReference type="GO" id="GO:0000160">
    <property type="term" value="P:phosphorelay signal transduction system"/>
    <property type="evidence" value="ECO:0007669"/>
    <property type="project" value="UniProtKB-KW"/>
</dbReference>
<dbReference type="PANTHER" id="PTHR24421">
    <property type="entry name" value="NITRATE/NITRITE SENSOR PROTEIN NARX-RELATED"/>
    <property type="match status" value="1"/>
</dbReference>
<keyword evidence="3" id="KW-0902">Two-component regulatory system</keyword>
<feature type="transmembrane region" description="Helical" evidence="4">
    <location>
        <begin position="132"/>
        <end position="150"/>
    </location>
</feature>
<dbReference type="STRING" id="131112.SAMN04489737_0957"/>
<accession>A0A1H2LFQ0</accession>
<dbReference type="Proteomes" id="UP000214355">
    <property type="component" value="Chromosome I"/>
</dbReference>